<evidence type="ECO:0000256" key="12">
    <source>
        <dbReference type="ARBA" id="ARBA00047899"/>
    </source>
</evidence>
<feature type="compositionally biased region" description="Basic and acidic residues" evidence="14">
    <location>
        <begin position="364"/>
        <end position="382"/>
    </location>
</feature>
<dbReference type="FunFam" id="1.10.510.10:FF:000571">
    <property type="entry name" value="Maternal embryonic leucine zipper kinase"/>
    <property type="match status" value="1"/>
</dbReference>
<evidence type="ECO:0000256" key="2">
    <source>
        <dbReference type="ARBA" id="ARBA00010886"/>
    </source>
</evidence>
<protein>
    <recommendedName>
        <fullName evidence="3">non-specific serine/threonine protein kinase</fullName>
        <ecNumber evidence="3">2.7.11.1</ecNumber>
    </recommendedName>
</protein>
<dbReference type="InterPro" id="IPR032710">
    <property type="entry name" value="NTF2-like_dom_sf"/>
</dbReference>
<dbReference type="PANTHER" id="PTHR44899:SF3">
    <property type="entry name" value="SERINE_THREONINE-PROTEIN KINASE NEK1"/>
    <property type="match status" value="1"/>
</dbReference>
<evidence type="ECO:0000259" key="15">
    <source>
        <dbReference type="PROSITE" id="PS50011"/>
    </source>
</evidence>
<dbReference type="PANTHER" id="PTHR44899">
    <property type="entry name" value="CAMK FAMILY PROTEIN KINASE"/>
    <property type="match status" value="1"/>
</dbReference>
<evidence type="ECO:0000256" key="4">
    <source>
        <dbReference type="ARBA" id="ARBA00022448"/>
    </source>
</evidence>
<dbReference type="InterPro" id="IPR008271">
    <property type="entry name" value="Ser/Thr_kinase_AS"/>
</dbReference>
<name>A0A8C1VB65_CYPCA</name>
<dbReference type="CDD" id="cd08215">
    <property type="entry name" value="STKc_Nek"/>
    <property type="match status" value="1"/>
</dbReference>
<keyword evidence="5" id="KW-0723">Serine/threonine-protein kinase</keyword>
<dbReference type="InterPro" id="IPR011009">
    <property type="entry name" value="Kinase-like_dom_sf"/>
</dbReference>
<dbReference type="PROSITE" id="PS50177">
    <property type="entry name" value="NTF2_DOMAIN"/>
    <property type="match status" value="1"/>
</dbReference>
<dbReference type="Gene3D" id="3.10.450.50">
    <property type="match status" value="1"/>
</dbReference>
<comment type="similarity">
    <text evidence="2">Belongs to the protein kinase superfamily. NEK Ser/Thr protein kinase family. NIMA subfamily.</text>
</comment>
<dbReference type="PROSITE" id="PS00108">
    <property type="entry name" value="PROTEIN_KINASE_ST"/>
    <property type="match status" value="1"/>
</dbReference>
<dbReference type="SUPFAM" id="SSF54427">
    <property type="entry name" value="NTF2-like"/>
    <property type="match status" value="1"/>
</dbReference>
<evidence type="ECO:0000256" key="3">
    <source>
        <dbReference type="ARBA" id="ARBA00012513"/>
    </source>
</evidence>
<dbReference type="Pfam" id="PF00069">
    <property type="entry name" value="Pkinase"/>
    <property type="match status" value="1"/>
</dbReference>
<dbReference type="AlphaFoldDB" id="A0A8C1VB65"/>
<comment type="catalytic activity">
    <reaction evidence="12">
        <text>L-threonyl-[protein] + ATP = O-phospho-L-threonyl-[protein] + ADP + H(+)</text>
        <dbReference type="Rhea" id="RHEA:46608"/>
        <dbReference type="Rhea" id="RHEA-COMP:11060"/>
        <dbReference type="Rhea" id="RHEA-COMP:11605"/>
        <dbReference type="ChEBI" id="CHEBI:15378"/>
        <dbReference type="ChEBI" id="CHEBI:30013"/>
        <dbReference type="ChEBI" id="CHEBI:30616"/>
        <dbReference type="ChEBI" id="CHEBI:61977"/>
        <dbReference type="ChEBI" id="CHEBI:456216"/>
        <dbReference type="EC" id="2.7.11.1"/>
    </reaction>
</comment>
<dbReference type="SMART" id="SM00220">
    <property type="entry name" value="S_TKc"/>
    <property type="match status" value="1"/>
</dbReference>
<organism evidence="17 18">
    <name type="scientific">Cyprinus carpio</name>
    <name type="common">Common carp</name>
    <dbReference type="NCBI Taxonomy" id="7962"/>
    <lineage>
        <taxon>Eukaryota</taxon>
        <taxon>Metazoa</taxon>
        <taxon>Chordata</taxon>
        <taxon>Craniata</taxon>
        <taxon>Vertebrata</taxon>
        <taxon>Euteleostomi</taxon>
        <taxon>Actinopterygii</taxon>
        <taxon>Neopterygii</taxon>
        <taxon>Teleostei</taxon>
        <taxon>Ostariophysi</taxon>
        <taxon>Cypriniformes</taxon>
        <taxon>Cyprinidae</taxon>
        <taxon>Cyprininae</taxon>
        <taxon>Cyprinus</taxon>
    </lineage>
</organism>
<evidence type="ECO:0000256" key="14">
    <source>
        <dbReference type="SAM" id="MobiDB-lite"/>
    </source>
</evidence>
<keyword evidence="10" id="KW-0653">Protein transport</keyword>
<evidence type="ECO:0000256" key="11">
    <source>
        <dbReference type="ARBA" id="ARBA00023242"/>
    </source>
</evidence>
<dbReference type="Ensembl" id="ENSCCRT00015050904.1">
    <property type="protein sequence ID" value="ENSCCRP00015049253.1"/>
    <property type="gene ID" value="ENSCCRG00015020347.1"/>
</dbReference>
<dbReference type="Pfam" id="PF02136">
    <property type="entry name" value="NTF2"/>
    <property type="match status" value="1"/>
</dbReference>
<dbReference type="Proteomes" id="UP000694700">
    <property type="component" value="Unplaced"/>
</dbReference>
<evidence type="ECO:0000256" key="7">
    <source>
        <dbReference type="ARBA" id="ARBA00022741"/>
    </source>
</evidence>
<feature type="compositionally biased region" description="Acidic residues" evidence="14">
    <location>
        <begin position="416"/>
        <end position="425"/>
    </location>
</feature>
<dbReference type="GO" id="GO:0015031">
    <property type="term" value="P:protein transport"/>
    <property type="evidence" value="ECO:0007669"/>
    <property type="project" value="UniProtKB-KW"/>
</dbReference>
<keyword evidence="9" id="KW-0067">ATP-binding</keyword>
<dbReference type="GO" id="GO:0005634">
    <property type="term" value="C:nucleus"/>
    <property type="evidence" value="ECO:0007669"/>
    <property type="project" value="UniProtKB-SubCell"/>
</dbReference>
<dbReference type="FunFam" id="3.10.450.50:FF:000006">
    <property type="entry name" value="NTF2-related export protein 2 isoform 1"/>
    <property type="match status" value="1"/>
</dbReference>
<comment type="subcellular location">
    <subcellularLocation>
        <location evidence="1">Nucleus</location>
    </subcellularLocation>
</comment>
<evidence type="ECO:0000256" key="1">
    <source>
        <dbReference type="ARBA" id="ARBA00004123"/>
    </source>
</evidence>
<evidence type="ECO:0000313" key="18">
    <source>
        <dbReference type="Proteomes" id="UP000694700"/>
    </source>
</evidence>
<feature type="region of interest" description="Disordered" evidence="14">
    <location>
        <begin position="364"/>
        <end position="439"/>
    </location>
</feature>
<evidence type="ECO:0000256" key="6">
    <source>
        <dbReference type="ARBA" id="ARBA00022679"/>
    </source>
</evidence>
<sequence length="574" mass="65449">MASTVDFRTLVDQSCRYSDEFVNIYYDCMDKRRRNLTRLYLDKATLVWNGNAVTGRDALGEFFESLPSSEFQVQSLDCQPVHGMQQPAHHILIIIINNNNIVSCCFIKYLFFLRTSNSRRAVKRIHVDRSRKTKGKDAVLQEADILRSLKHPHIITWIDSFFDTTDENIYIVMDYCDGGTLDDHIKEQKSGEYFAECKIMDWFVQVVIAVSYIHSEKILHRDIKPSNVLLTKRGVIKLGYFGISKIMNNTCDMASTCVGTPSYLSPELCQDVPYSTESDIWAVGCLLYELCALKPAFEAKNLLSLFYKIIKGEYIKIPQRYSEDIHTLVEKMLSLVPENRPSASSILSLTYTQERLENLIAHQEKERTKVNAEPRPQTKEDFNVEMASMESRTDDKMLQTETSCSAEEEVAHEGTESDYSEDFDEHDSYASSEDALREDMSSSLADVAEEAFEESSVVSEDEDIVDYPDDFEEADDDLAEVVSFARDAMNCVSENEAFEVALELKDAGGFSVTMKVLKEKYMEDVGASVYEEISGHFLNGLTPEDLQPQFQHMIGTDQLETCYLIFNLDQETTC</sequence>
<dbReference type="InterPro" id="IPR051131">
    <property type="entry name" value="NEK_Ser/Thr_kinase_NIMA"/>
</dbReference>
<keyword evidence="4" id="KW-0813">Transport</keyword>
<dbReference type="InterPro" id="IPR002075">
    <property type="entry name" value="NTF2_dom"/>
</dbReference>
<evidence type="ECO:0000256" key="9">
    <source>
        <dbReference type="ARBA" id="ARBA00022840"/>
    </source>
</evidence>
<evidence type="ECO:0000256" key="8">
    <source>
        <dbReference type="ARBA" id="ARBA00022777"/>
    </source>
</evidence>
<proteinExistence type="inferred from homology"/>
<comment type="catalytic activity">
    <reaction evidence="13">
        <text>L-seryl-[protein] + ATP = O-phospho-L-seryl-[protein] + ADP + H(+)</text>
        <dbReference type="Rhea" id="RHEA:17989"/>
        <dbReference type="Rhea" id="RHEA-COMP:9863"/>
        <dbReference type="Rhea" id="RHEA-COMP:11604"/>
        <dbReference type="ChEBI" id="CHEBI:15378"/>
        <dbReference type="ChEBI" id="CHEBI:29999"/>
        <dbReference type="ChEBI" id="CHEBI:30616"/>
        <dbReference type="ChEBI" id="CHEBI:83421"/>
        <dbReference type="ChEBI" id="CHEBI:456216"/>
        <dbReference type="EC" id="2.7.11.1"/>
    </reaction>
</comment>
<keyword evidence="6" id="KW-0808">Transferase</keyword>
<reference evidence="17" key="1">
    <citation type="submission" date="2025-08" db="UniProtKB">
        <authorList>
            <consortium name="Ensembl"/>
        </authorList>
    </citation>
    <scope>IDENTIFICATION</scope>
</reference>
<evidence type="ECO:0000256" key="10">
    <source>
        <dbReference type="ARBA" id="ARBA00022927"/>
    </source>
</evidence>
<dbReference type="EC" id="2.7.11.1" evidence="3"/>
<evidence type="ECO:0000259" key="16">
    <source>
        <dbReference type="PROSITE" id="PS50177"/>
    </source>
</evidence>
<evidence type="ECO:0000313" key="17">
    <source>
        <dbReference type="Ensembl" id="ENSCCRP00015049253.1"/>
    </source>
</evidence>
<dbReference type="GO" id="GO:0005524">
    <property type="term" value="F:ATP binding"/>
    <property type="evidence" value="ECO:0007669"/>
    <property type="project" value="UniProtKB-KW"/>
</dbReference>
<keyword evidence="11" id="KW-0539">Nucleus</keyword>
<dbReference type="PROSITE" id="PS50011">
    <property type="entry name" value="PROTEIN_KINASE_DOM"/>
    <property type="match status" value="1"/>
</dbReference>
<dbReference type="InterPro" id="IPR000719">
    <property type="entry name" value="Prot_kinase_dom"/>
</dbReference>
<feature type="domain" description="Protein kinase" evidence="15">
    <location>
        <begin position="48"/>
        <end position="356"/>
    </location>
</feature>
<keyword evidence="8" id="KW-0418">Kinase</keyword>
<evidence type="ECO:0000256" key="13">
    <source>
        <dbReference type="ARBA" id="ARBA00048679"/>
    </source>
</evidence>
<dbReference type="GO" id="GO:0004674">
    <property type="term" value="F:protein serine/threonine kinase activity"/>
    <property type="evidence" value="ECO:0007669"/>
    <property type="project" value="UniProtKB-KW"/>
</dbReference>
<dbReference type="Gene3D" id="1.10.510.10">
    <property type="entry name" value="Transferase(Phosphotransferase) domain 1"/>
    <property type="match status" value="1"/>
</dbReference>
<evidence type="ECO:0000256" key="5">
    <source>
        <dbReference type="ARBA" id="ARBA00022527"/>
    </source>
</evidence>
<feature type="domain" description="NTF2" evidence="16">
    <location>
        <begin position="17"/>
        <end position="95"/>
    </location>
</feature>
<dbReference type="InterPro" id="IPR018222">
    <property type="entry name" value="Nuclear_transport_factor_2_euk"/>
</dbReference>
<dbReference type="SUPFAM" id="SSF56112">
    <property type="entry name" value="Protein kinase-like (PK-like)"/>
    <property type="match status" value="1"/>
</dbReference>
<keyword evidence="7" id="KW-0547">Nucleotide-binding</keyword>
<accession>A0A8C1VB65</accession>